<sequence length="195" mass="19611">MAAMLATVLCAALAVAVADARDHVVGGNHGGGWKVPAQPDALNRWAEATRFHVGDNLVFKFDGAADAVLEVTRDDYNRCGTGSPVATYKPTGGAAAATVPLTRSGYHFFVGATPGSCDKGERVIVLVMSEKHSRRGQGFFAPVPAPAMAPAQSPLAAGLFQAPAPAPATGNAGRTAASGAMLVAALLGAAAVAGF</sequence>
<dbReference type="EnsemblPlants" id="OPUNC08G08020.1">
    <property type="protein sequence ID" value="OPUNC08G08020.1"/>
    <property type="gene ID" value="OPUNC08G08020"/>
</dbReference>
<dbReference type="OMA" id="ATRFHVG"/>
<dbReference type="FunFam" id="2.60.40.420:FF:000034">
    <property type="entry name" value="Cupredoxin superfamily protein"/>
    <property type="match status" value="1"/>
</dbReference>
<evidence type="ECO:0000313" key="6">
    <source>
        <dbReference type="Proteomes" id="UP000026962"/>
    </source>
</evidence>
<evidence type="ECO:0000259" key="4">
    <source>
        <dbReference type="PROSITE" id="PS51485"/>
    </source>
</evidence>
<protein>
    <recommendedName>
        <fullName evidence="4">Phytocyanin domain-containing protein</fullName>
    </recommendedName>
</protein>
<reference evidence="5" key="1">
    <citation type="submission" date="2015-04" db="UniProtKB">
        <authorList>
            <consortium name="EnsemblPlants"/>
        </authorList>
    </citation>
    <scope>IDENTIFICATION</scope>
</reference>
<dbReference type="GO" id="GO:0005886">
    <property type="term" value="C:plasma membrane"/>
    <property type="evidence" value="ECO:0007669"/>
    <property type="project" value="TreeGrafter"/>
</dbReference>
<dbReference type="GO" id="GO:0009055">
    <property type="term" value="F:electron transfer activity"/>
    <property type="evidence" value="ECO:0007669"/>
    <property type="project" value="InterPro"/>
</dbReference>
<dbReference type="PANTHER" id="PTHR33021">
    <property type="entry name" value="BLUE COPPER PROTEIN"/>
    <property type="match status" value="1"/>
</dbReference>
<keyword evidence="3" id="KW-0732">Signal</keyword>
<feature type="domain" description="Phytocyanin" evidence="4">
    <location>
        <begin position="21"/>
        <end position="129"/>
    </location>
</feature>
<dbReference type="SUPFAM" id="SSF49503">
    <property type="entry name" value="Cupredoxins"/>
    <property type="match status" value="1"/>
</dbReference>
<evidence type="ECO:0000256" key="3">
    <source>
        <dbReference type="SAM" id="SignalP"/>
    </source>
</evidence>
<feature type="chain" id="PRO_5002366690" description="Phytocyanin domain-containing protein" evidence="3">
    <location>
        <begin position="21"/>
        <end position="195"/>
    </location>
</feature>
<dbReference type="InterPro" id="IPR003245">
    <property type="entry name" value="Phytocyanin_dom"/>
</dbReference>
<keyword evidence="6" id="KW-1185">Reference proteome</keyword>
<dbReference type="Pfam" id="PF02298">
    <property type="entry name" value="Cu_bind_like"/>
    <property type="match status" value="1"/>
</dbReference>
<dbReference type="Gene3D" id="2.60.40.420">
    <property type="entry name" value="Cupredoxins - blue copper proteins"/>
    <property type="match status" value="1"/>
</dbReference>
<dbReference type="Proteomes" id="UP000026962">
    <property type="component" value="Chromosome 8"/>
</dbReference>
<dbReference type="eggNOG" id="ENOG502RZS4">
    <property type="taxonomic scope" value="Eukaryota"/>
</dbReference>
<proteinExistence type="predicted"/>
<evidence type="ECO:0000256" key="1">
    <source>
        <dbReference type="ARBA" id="ARBA00023157"/>
    </source>
</evidence>
<keyword evidence="2" id="KW-0325">Glycoprotein</keyword>
<feature type="signal peptide" evidence="3">
    <location>
        <begin position="1"/>
        <end position="20"/>
    </location>
</feature>
<evidence type="ECO:0000313" key="5">
    <source>
        <dbReference type="EnsemblPlants" id="OPUNC08G08020.1"/>
    </source>
</evidence>
<dbReference type="AlphaFoldDB" id="A0A0E0LT47"/>
<accession>A0A0E0LT47</accession>
<keyword evidence="1" id="KW-1015">Disulfide bond</keyword>
<evidence type="ECO:0000256" key="2">
    <source>
        <dbReference type="ARBA" id="ARBA00023180"/>
    </source>
</evidence>
<dbReference type="PANTHER" id="PTHR33021:SF197">
    <property type="entry name" value="EARLY NODULIN-LIKE PROTEIN 13"/>
    <property type="match status" value="1"/>
</dbReference>
<name>A0A0E0LT47_ORYPU</name>
<dbReference type="HOGENOM" id="CLU_058719_2_7_1"/>
<dbReference type="Gramene" id="OPUNC08G08020.1">
    <property type="protein sequence ID" value="OPUNC08G08020.1"/>
    <property type="gene ID" value="OPUNC08G08020"/>
</dbReference>
<dbReference type="STRING" id="4537.A0A0E0LT47"/>
<dbReference type="PROSITE" id="PS51485">
    <property type="entry name" value="PHYTOCYANIN"/>
    <property type="match status" value="1"/>
</dbReference>
<dbReference type="InterPro" id="IPR039391">
    <property type="entry name" value="Phytocyanin-like"/>
</dbReference>
<dbReference type="InterPro" id="IPR008972">
    <property type="entry name" value="Cupredoxin"/>
</dbReference>
<reference evidence="5" key="2">
    <citation type="submission" date="2018-05" db="EMBL/GenBank/DDBJ databases">
        <title>OpunRS2 (Oryza punctata Reference Sequence Version 2).</title>
        <authorList>
            <person name="Zhang J."/>
            <person name="Kudrna D."/>
            <person name="Lee S."/>
            <person name="Talag J."/>
            <person name="Welchert J."/>
            <person name="Wing R.A."/>
        </authorList>
    </citation>
    <scope>NUCLEOTIDE SEQUENCE [LARGE SCALE GENOMIC DNA]</scope>
</reference>
<organism evidence="5">
    <name type="scientific">Oryza punctata</name>
    <name type="common">Red rice</name>
    <dbReference type="NCBI Taxonomy" id="4537"/>
    <lineage>
        <taxon>Eukaryota</taxon>
        <taxon>Viridiplantae</taxon>
        <taxon>Streptophyta</taxon>
        <taxon>Embryophyta</taxon>
        <taxon>Tracheophyta</taxon>
        <taxon>Spermatophyta</taxon>
        <taxon>Magnoliopsida</taxon>
        <taxon>Liliopsida</taxon>
        <taxon>Poales</taxon>
        <taxon>Poaceae</taxon>
        <taxon>BOP clade</taxon>
        <taxon>Oryzoideae</taxon>
        <taxon>Oryzeae</taxon>
        <taxon>Oryzinae</taxon>
        <taxon>Oryza</taxon>
    </lineage>
</organism>